<evidence type="ECO:0000256" key="1">
    <source>
        <dbReference type="SAM" id="Phobius"/>
    </source>
</evidence>
<dbReference type="EMBL" id="UINC01046913">
    <property type="protein sequence ID" value="SVB55520.1"/>
    <property type="molecule type" value="Genomic_DNA"/>
</dbReference>
<keyword evidence="1" id="KW-0812">Transmembrane</keyword>
<feature type="transmembrane region" description="Helical" evidence="1">
    <location>
        <begin position="135"/>
        <end position="153"/>
    </location>
</feature>
<reference evidence="2" key="1">
    <citation type="submission" date="2018-05" db="EMBL/GenBank/DDBJ databases">
        <authorList>
            <person name="Lanie J.A."/>
            <person name="Ng W.-L."/>
            <person name="Kazmierczak K.M."/>
            <person name="Andrzejewski T.M."/>
            <person name="Davidsen T.M."/>
            <person name="Wayne K.J."/>
            <person name="Tettelin H."/>
            <person name="Glass J.I."/>
            <person name="Rusch D."/>
            <person name="Podicherti R."/>
            <person name="Tsui H.-C.T."/>
            <person name="Winkler M.E."/>
        </authorList>
    </citation>
    <scope>NUCLEOTIDE SEQUENCE</scope>
</reference>
<protein>
    <submittedName>
        <fullName evidence="2">Uncharacterized protein</fullName>
    </submittedName>
</protein>
<keyword evidence="1" id="KW-0472">Membrane</keyword>
<sequence>MSGEAPAFSRLLQLLVVLPLIIGLLVFFILSADFATRSAEQQLHCGEATAAQLSDFLAHYVIAGDILSLNVITTKISENRQVSSVTVYDEMDHLIAQSGRPEGRTTFFTNEITFQDSVIGYVRVAIPDASVANQGLLVVPGLLLLALVSTAWLKPDLIVTWLYPRPVPAIGPQTENQPKPESAITKTIEAGPECLL</sequence>
<feature type="non-terminal residue" evidence="2">
    <location>
        <position position="196"/>
    </location>
</feature>
<gene>
    <name evidence="2" type="ORF">METZ01_LOCUS208374</name>
</gene>
<name>A0A382EXQ7_9ZZZZ</name>
<accession>A0A382EXQ7</accession>
<organism evidence="2">
    <name type="scientific">marine metagenome</name>
    <dbReference type="NCBI Taxonomy" id="408172"/>
    <lineage>
        <taxon>unclassified sequences</taxon>
        <taxon>metagenomes</taxon>
        <taxon>ecological metagenomes</taxon>
    </lineage>
</organism>
<keyword evidence="1" id="KW-1133">Transmembrane helix</keyword>
<evidence type="ECO:0000313" key="2">
    <source>
        <dbReference type="EMBL" id="SVB55520.1"/>
    </source>
</evidence>
<proteinExistence type="predicted"/>
<feature type="transmembrane region" description="Helical" evidence="1">
    <location>
        <begin position="12"/>
        <end position="32"/>
    </location>
</feature>
<dbReference type="AlphaFoldDB" id="A0A382EXQ7"/>